<reference evidence="1 2" key="1">
    <citation type="journal article" date="2012" name="Mol. Biol. Evol.">
        <title>Genome reduction and co-evolution between the primary and secondary bacterial symbionts of psyllids.</title>
        <authorList>
            <person name="Sloan D.B."/>
            <person name="Moran N.A."/>
        </authorList>
    </citation>
    <scope>NUCLEOTIDE SEQUENCE [LARGE SCALE GENOMIC DNA]</scope>
    <source>
        <strain evidence="1">Ceuc_S</strain>
    </source>
</reference>
<proteinExistence type="predicted"/>
<dbReference type="KEGG" id="sect:A359_04010"/>
<gene>
    <name evidence="1" type="ORF">A359_04010</name>
</gene>
<sequence length="66" mass="7426">MLTPAECVYAMVLLFSEPIQGAFNVPDHLLLDSVYVLLCTFQYPVTKILCPIINKFKSDAMSDLMI</sequence>
<protein>
    <submittedName>
        <fullName evidence="1">Uncharacterized protein</fullName>
    </submittedName>
</protein>
<evidence type="ECO:0000313" key="2">
    <source>
        <dbReference type="Proteomes" id="UP000003936"/>
    </source>
</evidence>
<dbReference type="HOGENOM" id="CLU_2828779_0_0_6"/>
<evidence type="ECO:0000313" key="1">
    <source>
        <dbReference type="EMBL" id="AFP84794.1"/>
    </source>
</evidence>
<organism evidence="1 2">
    <name type="scientific">secondary endosymbiont of Ctenarytaina eucalypti</name>
    <dbReference type="NCBI Taxonomy" id="1199245"/>
    <lineage>
        <taxon>Bacteria</taxon>
        <taxon>Pseudomonadati</taxon>
        <taxon>Pseudomonadota</taxon>
        <taxon>Gammaproteobacteria</taxon>
        <taxon>Enterobacterales</taxon>
        <taxon>Enterobacteriaceae</taxon>
        <taxon>aphid secondary symbionts</taxon>
    </lineage>
</organism>
<dbReference type="Proteomes" id="UP000003936">
    <property type="component" value="Chromosome"/>
</dbReference>
<dbReference type="AlphaFoldDB" id="J3Z3I0"/>
<keyword evidence="2" id="KW-1185">Reference proteome</keyword>
<accession>J3Z3I0</accession>
<dbReference type="EMBL" id="CP003546">
    <property type="protein sequence ID" value="AFP84794.1"/>
    <property type="molecule type" value="Genomic_DNA"/>
</dbReference>
<name>J3Z3I0_9ENTR</name>